<reference evidence="1" key="1">
    <citation type="submission" date="2022-06" db="EMBL/GenBank/DDBJ databases">
        <title>Complete Genome Sequence of Arcanobacterium pinnipediorum strain DSM 28752 isolated from a harbour seal.</title>
        <authorList>
            <person name="Borowiak M."/>
            <person name="Kreitlow A."/>
            <person name="Alssahen M."/>
            <person name="Malorny B."/>
            <person name="Laemmler C."/>
            <person name="Prenger-Berninghoff E."/>
            <person name="Siebert U."/>
            <person name="Ploetz M."/>
            <person name="Abdulmawjood A."/>
        </authorList>
    </citation>
    <scope>NUCLEOTIDE SEQUENCE</scope>
    <source>
        <strain evidence="1">DSM 28752</strain>
    </source>
</reference>
<dbReference type="Proteomes" id="UP001056109">
    <property type="component" value="Chromosome"/>
</dbReference>
<accession>A0ABY5AIX1</accession>
<evidence type="ECO:0008006" key="3">
    <source>
        <dbReference type="Google" id="ProtNLM"/>
    </source>
</evidence>
<evidence type="ECO:0000313" key="1">
    <source>
        <dbReference type="EMBL" id="USR80169.1"/>
    </source>
</evidence>
<gene>
    <name evidence="1" type="ORF">NG665_04145</name>
</gene>
<protein>
    <recommendedName>
        <fullName evidence="3">Transcriptional regulator, AbiEi antitoxin, Type IV TA system</fullName>
    </recommendedName>
</protein>
<proteinExistence type="predicted"/>
<sequence>MYPLVIRPRTLAELHTCLSLQREGNLIELGGLGWIASDFVASIEQRAGIIASLCDPNIAITHVGAYWVYTGITTVELSRSLHLCSISGKHSKGYPRMKIGIEDIAKIGSTYITTMERTVIDILRNDLATGTEALCAMLRLGASFDRILHLAQQLKNHPGMRKVREVLFQFPDEVIKTINSHSVSD</sequence>
<evidence type="ECO:0000313" key="2">
    <source>
        <dbReference type="Proteomes" id="UP001056109"/>
    </source>
</evidence>
<name>A0ABY5AIX1_9ACTO</name>
<dbReference type="EMBL" id="CP099547">
    <property type="protein sequence ID" value="USR80169.1"/>
    <property type="molecule type" value="Genomic_DNA"/>
</dbReference>
<organism evidence="1 2">
    <name type="scientific">Arcanobacterium pinnipediorum</name>
    <dbReference type="NCBI Taxonomy" id="1503041"/>
    <lineage>
        <taxon>Bacteria</taxon>
        <taxon>Bacillati</taxon>
        <taxon>Actinomycetota</taxon>
        <taxon>Actinomycetes</taxon>
        <taxon>Actinomycetales</taxon>
        <taxon>Actinomycetaceae</taxon>
        <taxon>Arcanobacterium</taxon>
    </lineage>
</organism>
<keyword evidence="2" id="KW-1185">Reference proteome</keyword>
<dbReference type="RefSeq" id="WP_252674019.1">
    <property type="nucleotide sequence ID" value="NZ_CP099547.1"/>
</dbReference>